<dbReference type="InterPro" id="IPR028081">
    <property type="entry name" value="Leu-bd"/>
</dbReference>
<feature type="domain" description="Leucine-binding protein" evidence="4">
    <location>
        <begin position="35"/>
        <end position="377"/>
    </location>
</feature>
<dbReference type="EMBL" id="MLCO01000011">
    <property type="protein sequence ID" value="ONG58847.1"/>
    <property type="molecule type" value="Genomic_DNA"/>
</dbReference>
<keyword evidence="3" id="KW-0029">Amino-acid transport</keyword>
<gene>
    <name evidence="5" type="ORF">BKE38_01705</name>
</gene>
<dbReference type="Gene3D" id="3.40.50.2300">
    <property type="match status" value="2"/>
</dbReference>
<proteinExistence type="inferred from homology"/>
<dbReference type="InterPro" id="IPR051010">
    <property type="entry name" value="BCAA_transport"/>
</dbReference>
<dbReference type="GO" id="GO:0006865">
    <property type="term" value="P:amino acid transport"/>
    <property type="evidence" value="ECO:0007669"/>
    <property type="project" value="UniProtKB-KW"/>
</dbReference>
<dbReference type="PANTHER" id="PTHR30483">
    <property type="entry name" value="LEUCINE-SPECIFIC-BINDING PROTEIN"/>
    <property type="match status" value="1"/>
</dbReference>
<reference evidence="5" key="1">
    <citation type="submission" date="2016-10" db="EMBL/GenBank/DDBJ databases">
        <title>Draft Genome sequence of Roseomonas sp. strain M3.</title>
        <authorList>
            <person name="Subhash Y."/>
            <person name="Lee S."/>
        </authorList>
    </citation>
    <scope>NUCLEOTIDE SEQUENCE [LARGE SCALE GENOMIC DNA]</scope>
    <source>
        <strain evidence="5">M3</strain>
    </source>
</reference>
<dbReference type="AlphaFoldDB" id="A0A1V2H7M9"/>
<dbReference type="RefSeq" id="WP_076955650.1">
    <property type="nucleotide sequence ID" value="NZ_MLCO01000011.1"/>
</dbReference>
<evidence type="ECO:0000256" key="3">
    <source>
        <dbReference type="ARBA" id="ARBA00022970"/>
    </source>
</evidence>
<evidence type="ECO:0000256" key="2">
    <source>
        <dbReference type="ARBA" id="ARBA00022729"/>
    </source>
</evidence>
<comment type="caution">
    <text evidence="5">The sequence shown here is derived from an EMBL/GenBank/DDBJ whole genome shotgun (WGS) entry which is preliminary data.</text>
</comment>
<dbReference type="Pfam" id="PF13458">
    <property type="entry name" value="Peripla_BP_6"/>
    <property type="match status" value="1"/>
</dbReference>
<evidence type="ECO:0000313" key="5">
    <source>
        <dbReference type="EMBL" id="ONG58847.1"/>
    </source>
</evidence>
<evidence type="ECO:0000313" key="6">
    <source>
        <dbReference type="Proteomes" id="UP000188879"/>
    </source>
</evidence>
<dbReference type="PANTHER" id="PTHR30483:SF6">
    <property type="entry name" value="PERIPLASMIC BINDING PROTEIN OF ABC TRANSPORTER FOR NATURAL AMINO ACIDS"/>
    <property type="match status" value="1"/>
</dbReference>
<accession>A0A1V2H7M9</accession>
<evidence type="ECO:0000259" key="4">
    <source>
        <dbReference type="Pfam" id="PF13458"/>
    </source>
</evidence>
<dbReference type="InterPro" id="IPR028082">
    <property type="entry name" value="Peripla_BP_I"/>
</dbReference>
<protein>
    <submittedName>
        <fullName evidence="5">ABC transporter permease</fullName>
    </submittedName>
</protein>
<dbReference type="Proteomes" id="UP000188879">
    <property type="component" value="Unassembled WGS sequence"/>
</dbReference>
<evidence type="ECO:0000256" key="1">
    <source>
        <dbReference type="ARBA" id="ARBA00010062"/>
    </source>
</evidence>
<dbReference type="OrthoDB" id="7237299at2"/>
<keyword evidence="6" id="KW-1185">Reference proteome</keyword>
<sequence length="414" mass="43881">MAQDRRSLLKGAAAAALVPALGAIPARARAQGSTTLKIGVLNDQSGVYRDVSGPGSVACVRQAIQDSGIAAKGVNVEVVFADHQNKADVGSTIARQWIDRDGVDVIVDVPNSAVALAVNAIVREKNKAYFNSTGATTDLTGAQCSPNTVHWTYDTYMLAKSTGGAMVKTGGDSWFFITADYAFGHALERDTTGFVTGAGGKVLGSVRHPLQSTDFSSYLLQAQQSRAKVIGLANAGTDTINSVKQAAEFGVTRRGTKIAVLLMFINDVHSLGLKAAQGLVCTESFYWDLNERTRAFTNRVKGNMGGQYPAMSHAGCYASVLHYLKAVADMGAPAAKASGAEAVARMKAMPTDDDCFGAGQIRADGRKLHPAYLFEVKTPEESKGAWDYYKLLQTTAADEAWRPLAQGGCSLIRT</sequence>
<dbReference type="PROSITE" id="PS51318">
    <property type="entry name" value="TAT"/>
    <property type="match status" value="1"/>
</dbReference>
<dbReference type="InterPro" id="IPR006311">
    <property type="entry name" value="TAT_signal"/>
</dbReference>
<keyword evidence="2" id="KW-0732">Signal</keyword>
<dbReference type="SUPFAM" id="SSF53822">
    <property type="entry name" value="Periplasmic binding protein-like I"/>
    <property type="match status" value="1"/>
</dbReference>
<name>A0A1V2H7M9_9PROT</name>
<organism evidence="5 6">
    <name type="scientific">Teichococcus deserti</name>
    <dbReference type="NCBI Taxonomy" id="1817963"/>
    <lineage>
        <taxon>Bacteria</taxon>
        <taxon>Pseudomonadati</taxon>
        <taxon>Pseudomonadota</taxon>
        <taxon>Alphaproteobacteria</taxon>
        <taxon>Acetobacterales</taxon>
        <taxon>Roseomonadaceae</taxon>
        <taxon>Roseomonas</taxon>
    </lineage>
</organism>
<dbReference type="CDD" id="cd06327">
    <property type="entry name" value="PBP1_SBP-like"/>
    <property type="match status" value="1"/>
</dbReference>
<keyword evidence="3" id="KW-0813">Transport</keyword>
<comment type="similarity">
    <text evidence="1">Belongs to the leucine-binding protein family.</text>
</comment>